<sequence>MRKITNPFAGMEGFHCFGCCKDNDHGVHMDFYEDGDDVVCFWKPDGEYQGWRNTLHGGIQATLLDETAAWVVFRKLQVMGVTSKLELSYRRPVLTTDSQITLRGHITEQKRNLAFVELTLENSKGEVCTTARAVYYLFTQEKSKENGFTGCGTEDEELLF</sequence>
<dbReference type="STRING" id="1602171.ST44_05680"/>
<dbReference type="AlphaFoldDB" id="A0A0D0HD78"/>
<dbReference type="GO" id="GO:0016790">
    <property type="term" value="F:thiolester hydrolase activity"/>
    <property type="evidence" value="ECO:0007669"/>
    <property type="project" value="UniProtKB-ARBA"/>
</dbReference>
<dbReference type="InterPro" id="IPR006683">
    <property type="entry name" value="Thioestr_dom"/>
</dbReference>
<dbReference type="SUPFAM" id="SSF54637">
    <property type="entry name" value="Thioesterase/thiol ester dehydrase-isomerase"/>
    <property type="match status" value="1"/>
</dbReference>
<dbReference type="Gene3D" id="3.10.129.10">
    <property type="entry name" value="Hotdog Thioesterase"/>
    <property type="match status" value="1"/>
</dbReference>
<accession>A0A0D0HD78</accession>
<dbReference type="RefSeq" id="WP_042518836.1">
    <property type="nucleotide sequence ID" value="NZ_JALFDM010000091.1"/>
</dbReference>
<dbReference type="Proteomes" id="UP000032046">
    <property type="component" value="Unassembled WGS sequence"/>
</dbReference>
<proteinExistence type="predicted"/>
<keyword evidence="3" id="KW-1185">Reference proteome</keyword>
<feature type="domain" description="Thioesterase" evidence="1">
    <location>
        <begin position="53"/>
        <end position="128"/>
    </location>
</feature>
<dbReference type="Pfam" id="PF03061">
    <property type="entry name" value="4HBT"/>
    <property type="match status" value="1"/>
</dbReference>
<dbReference type="PANTHER" id="PTHR47260:SF1">
    <property type="entry name" value="UPF0644 PROTEIN PB2B4.06"/>
    <property type="match status" value="1"/>
</dbReference>
<gene>
    <name evidence="2" type="ORF">ST44_05680</name>
</gene>
<organism evidence="2 3">
    <name type="scientific">Prevotella pectinovora</name>
    <dbReference type="NCBI Taxonomy" id="1602169"/>
    <lineage>
        <taxon>Bacteria</taxon>
        <taxon>Pseudomonadati</taxon>
        <taxon>Bacteroidota</taxon>
        <taxon>Bacteroidia</taxon>
        <taxon>Bacteroidales</taxon>
        <taxon>Prevotellaceae</taxon>
        <taxon>Prevotella</taxon>
    </lineage>
</organism>
<dbReference type="OrthoDB" id="9792301at2"/>
<comment type="caution">
    <text evidence="2">The sequence shown here is derived from an EMBL/GenBank/DDBJ whole genome shotgun (WGS) entry which is preliminary data.</text>
</comment>
<evidence type="ECO:0000313" key="2">
    <source>
        <dbReference type="EMBL" id="KIP62719.1"/>
    </source>
</evidence>
<dbReference type="CDD" id="cd03443">
    <property type="entry name" value="PaaI_thioesterase"/>
    <property type="match status" value="1"/>
</dbReference>
<evidence type="ECO:0000313" key="3">
    <source>
        <dbReference type="Proteomes" id="UP000032046"/>
    </source>
</evidence>
<evidence type="ECO:0000259" key="1">
    <source>
        <dbReference type="Pfam" id="PF03061"/>
    </source>
</evidence>
<reference evidence="2 3" key="1">
    <citation type="submission" date="2015-01" db="EMBL/GenBank/DDBJ databases">
        <title>Comparative genomics of non-oral Prevotella species.</title>
        <authorList>
            <person name="Accetto T."/>
            <person name="Nograsek B."/>
            <person name="Avgustin G."/>
        </authorList>
    </citation>
    <scope>NUCLEOTIDE SEQUENCE [LARGE SCALE GENOMIC DNA]</scope>
    <source>
        <strain evidence="2 3">P5-119</strain>
    </source>
</reference>
<name>A0A0D0HD78_9BACT</name>
<dbReference type="InterPro" id="IPR052061">
    <property type="entry name" value="PTE-AB_protein"/>
</dbReference>
<dbReference type="PANTHER" id="PTHR47260">
    <property type="entry name" value="UPF0644 PROTEIN PB2B4.06"/>
    <property type="match status" value="1"/>
</dbReference>
<dbReference type="InterPro" id="IPR029069">
    <property type="entry name" value="HotDog_dom_sf"/>
</dbReference>
<protein>
    <submittedName>
        <fullName evidence="2">Thioesterase</fullName>
    </submittedName>
</protein>
<dbReference type="EMBL" id="JXQK01000051">
    <property type="protein sequence ID" value="KIP62719.1"/>
    <property type="molecule type" value="Genomic_DNA"/>
</dbReference>